<reference evidence="2 3" key="1">
    <citation type="journal article" date="2004" name="Nature">
        <title>Genome sequence of the ultrasmall unicellular red alga Cyanidioschyzon merolae 10D.</title>
        <authorList>
            <person name="Matsuzaki M."/>
            <person name="Misumi O."/>
            <person name="Shin-i T."/>
            <person name="Maruyama S."/>
            <person name="Takahara M."/>
            <person name="Miyagishima S."/>
            <person name="Mori T."/>
            <person name="Nishida K."/>
            <person name="Yagisawa F."/>
            <person name="Nishida K."/>
            <person name="Yoshida Y."/>
            <person name="Nishimura Y."/>
            <person name="Nakao S."/>
            <person name="Kobayashi T."/>
            <person name="Momoyama Y."/>
            <person name="Higashiyama T."/>
            <person name="Minoda A."/>
            <person name="Sano M."/>
            <person name="Nomoto H."/>
            <person name="Oishi K."/>
            <person name="Hayashi H."/>
            <person name="Ohta F."/>
            <person name="Nishizaka S."/>
            <person name="Haga S."/>
            <person name="Miura S."/>
            <person name="Morishita T."/>
            <person name="Kabeya Y."/>
            <person name="Terasawa K."/>
            <person name="Suzuki Y."/>
            <person name="Ishii Y."/>
            <person name="Asakawa S."/>
            <person name="Takano H."/>
            <person name="Ohta N."/>
            <person name="Kuroiwa H."/>
            <person name="Tanaka K."/>
            <person name="Shimizu N."/>
            <person name="Sugano S."/>
            <person name="Sato N."/>
            <person name="Nozaki H."/>
            <person name="Ogasawara N."/>
            <person name="Kohara Y."/>
            <person name="Kuroiwa T."/>
        </authorList>
    </citation>
    <scope>NUCLEOTIDE SEQUENCE [LARGE SCALE GENOMIC DNA]</scope>
    <source>
        <strain evidence="2 3">10D</strain>
    </source>
</reference>
<reference evidence="2 3" key="2">
    <citation type="journal article" date="2007" name="BMC Biol.">
        <title>A 100%-complete sequence reveals unusually simple genomic features in the hot-spring red alga Cyanidioschyzon merolae.</title>
        <authorList>
            <person name="Nozaki H."/>
            <person name="Takano H."/>
            <person name="Misumi O."/>
            <person name="Terasawa K."/>
            <person name="Matsuzaki M."/>
            <person name="Maruyama S."/>
            <person name="Nishida K."/>
            <person name="Yagisawa F."/>
            <person name="Yoshida Y."/>
            <person name="Fujiwara T."/>
            <person name="Takio S."/>
            <person name="Tamura K."/>
            <person name="Chung S.J."/>
            <person name="Nakamura S."/>
            <person name="Kuroiwa H."/>
            <person name="Tanaka K."/>
            <person name="Sato N."/>
            <person name="Kuroiwa T."/>
        </authorList>
    </citation>
    <scope>NUCLEOTIDE SEQUENCE [LARGE SCALE GENOMIC DNA]</scope>
    <source>
        <strain evidence="2 3">10D</strain>
    </source>
</reference>
<dbReference type="KEGG" id="cme:CYME_CMR106C"/>
<evidence type="ECO:0008006" key="4">
    <source>
        <dbReference type="Google" id="ProtNLM"/>
    </source>
</evidence>
<keyword evidence="3" id="KW-1185">Reference proteome</keyword>
<sequence length="814" mass="92272">MAARKLLFSSAKLGIRIRERLHLEDVYEDDHELRLELLTLKDVRRANDLLARNYARYNSDLVAMVEHGRQCSESLIDVARLLRARGEVISEEELSQETVDKYLFSRELREVLVTVGRTERDVHDAFSAFSRAVELNMIKPRRNFTKSYCYGEFRQKKLHYKDVKRTFKAHQKNVDEEPGAVERFELAEARAAYEDAESQLRRYAQQLEVENDESMRQTIANLVIQHHAALVRAINALEKILPLCLRHAVERGSSVLNSPMKPGSFSPTTTHSVLADAEGISTPLETTEATTTALFVARIWLLMYRLQSVQKKALHTENTAELEAHTLRTSTDSESSQLLATLQGRVTGLEDSLRRERTRAYQLIAELQRKQKRLQRFMLLYWSMLASRVQHQRHRGAGAGSAATISERSPLGQPLPMTNEPAAVQRVRRHLAALCLQAVAWQALYRRQQQSQASKADLSCLVESELLRDLVRCREQCNRTWSLLLRERERRHAFRLKMRCRLGLVPTCVRFDPLVPSTGRYLFAALHRRDADDVLKQRGRVAIALDRGSLMLLTEEAELEYDYVLHGASSQAQVALVVERLLKAAQPAPGQRLLFLAANREANMYTALGTMTAPGMLQRWILEYFQGGHYIPLVFEGREYHTPNSLCFALERYIERHASDPVCLQVTPATVPSSRDALFVPFAAVLYEATPQYSGAELQRFAPFAACIATVGESDKRATEVLRLATSVAEQVHKLATTDTGEVALDTSFSDWTIPERAHEAELRTPDALVRTKQAASETTPFPDVFPTDATSIIDDGEHDFNETSSLLRSYLFG</sequence>
<organism evidence="2 3">
    <name type="scientific">Cyanidioschyzon merolae (strain NIES-3377 / 10D)</name>
    <name type="common">Unicellular red alga</name>
    <dbReference type="NCBI Taxonomy" id="280699"/>
    <lineage>
        <taxon>Eukaryota</taxon>
        <taxon>Rhodophyta</taxon>
        <taxon>Bangiophyceae</taxon>
        <taxon>Cyanidiales</taxon>
        <taxon>Cyanidiaceae</taxon>
        <taxon>Cyanidioschyzon</taxon>
    </lineage>
</organism>
<evidence type="ECO:0000256" key="1">
    <source>
        <dbReference type="SAM" id="Coils"/>
    </source>
</evidence>
<evidence type="ECO:0000313" key="2">
    <source>
        <dbReference type="EMBL" id="BAM82371.1"/>
    </source>
</evidence>
<evidence type="ECO:0000313" key="3">
    <source>
        <dbReference type="Proteomes" id="UP000007014"/>
    </source>
</evidence>
<proteinExistence type="predicted"/>
<dbReference type="AlphaFoldDB" id="M1UW72"/>
<dbReference type="RefSeq" id="XP_005538407.1">
    <property type="nucleotide sequence ID" value="XM_005538350.1"/>
</dbReference>
<dbReference type="EMBL" id="AP006500">
    <property type="protein sequence ID" value="BAM82371.1"/>
    <property type="molecule type" value="Genomic_DNA"/>
</dbReference>
<dbReference type="Proteomes" id="UP000007014">
    <property type="component" value="Chromosome 18"/>
</dbReference>
<feature type="coiled-coil region" evidence="1">
    <location>
        <begin position="186"/>
        <end position="213"/>
    </location>
</feature>
<dbReference type="GeneID" id="16996785"/>
<name>M1UW72_CYAM1</name>
<dbReference type="HOGENOM" id="CLU_346965_0_0_1"/>
<dbReference type="OrthoDB" id="10388691at2759"/>
<accession>M1UW72</accession>
<dbReference type="Gramene" id="CMR106CT">
    <property type="protein sequence ID" value="CMR106CT"/>
    <property type="gene ID" value="CMR106C"/>
</dbReference>
<keyword evidence="1" id="KW-0175">Coiled coil</keyword>
<protein>
    <recommendedName>
        <fullName evidence="4">BAR domain-containing protein</fullName>
    </recommendedName>
</protein>
<gene>
    <name evidence="2" type="ORF">CYME_CMR106C</name>
</gene>